<evidence type="ECO:0000256" key="1">
    <source>
        <dbReference type="SAM" id="MobiDB-lite"/>
    </source>
</evidence>
<dbReference type="AlphaFoldDB" id="A0A0C9TR15"/>
<dbReference type="OrthoDB" id="2881271at2759"/>
<name>A0A0C9TR15_PAXIN</name>
<feature type="domain" description="Fungal-type protein kinase" evidence="2">
    <location>
        <begin position="392"/>
        <end position="509"/>
    </location>
</feature>
<feature type="region of interest" description="Disordered" evidence="1">
    <location>
        <begin position="646"/>
        <end position="724"/>
    </location>
</feature>
<gene>
    <name evidence="3" type="ORF">PAXINDRAFT_172239</name>
</gene>
<accession>A0A0C9TR15</accession>
<organism evidence="3 4">
    <name type="scientific">Paxillus involutus ATCC 200175</name>
    <dbReference type="NCBI Taxonomy" id="664439"/>
    <lineage>
        <taxon>Eukaryota</taxon>
        <taxon>Fungi</taxon>
        <taxon>Dikarya</taxon>
        <taxon>Basidiomycota</taxon>
        <taxon>Agaricomycotina</taxon>
        <taxon>Agaricomycetes</taxon>
        <taxon>Agaricomycetidae</taxon>
        <taxon>Boletales</taxon>
        <taxon>Paxilineae</taxon>
        <taxon>Paxillaceae</taxon>
        <taxon>Paxillus</taxon>
    </lineage>
</organism>
<dbReference type="EMBL" id="KN819415">
    <property type="protein sequence ID" value="KIJ10162.1"/>
    <property type="molecule type" value="Genomic_DNA"/>
</dbReference>
<evidence type="ECO:0000313" key="4">
    <source>
        <dbReference type="Proteomes" id="UP000053647"/>
    </source>
</evidence>
<dbReference type="PANTHER" id="PTHR38248:SF2">
    <property type="entry name" value="FUNK1 11"/>
    <property type="match status" value="1"/>
</dbReference>
<dbReference type="PANTHER" id="PTHR38248">
    <property type="entry name" value="FUNK1 6"/>
    <property type="match status" value="1"/>
</dbReference>
<dbReference type="Pfam" id="PF17667">
    <property type="entry name" value="Pkinase_fungal"/>
    <property type="match status" value="1"/>
</dbReference>
<dbReference type="SUPFAM" id="SSF56112">
    <property type="entry name" value="Protein kinase-like (PK-like)"/>
    <property type="match status" value="1"/>
</dbReference>
<evidence type="ECO:0000259" key="2">
    <source>
        <dbReference type="Pfam" id="PF17667"/>
    </source>
</evidence>
<keyword evidence="4" id="KW-1185">Reference proteome</keyword>
<reference evidence="3 4" key="1">
    <citation type="submission" date="2014-06" db="EMBL/GenBank/DDBJ databases">
        <authorList>
            <consortium name="DOE Joint Genome Institute"/>
            <person name="Kuo A."/>
            <person name="Kohler A."/>
            <person name="Nagy L.G."/>
            <person name="Floudas D."/>
            <person name="Copeland A."/>
            <person name="Barry K.W."/>
            <person name="Cichocki N."/>
            <person name="Veneault-Fourrey C."/>
            <person name="LaButti K."/>
            <person name="Lindquist E.A."/>
            <person name="Lipzen A."/>
            <person name="Lundell T."/>
            <person name="Morin E."/>
            <person name="Murat C."/>
            <person name="Sun H."/>
            <person name="Tunlid A."/>
            <person name="Henrissat B."/>
            <person name="Grigoriev I.V."/>
            <person name="Hibbett D.S."/>
            <person name="Martin F."/>
            <person name="Nordberg H.P."/>
            <person name="Cantor M.N."/>
            <person name="Hua S.X."/>
        </authorList>
    </citation>
    <scope>NUCLEOTIDE SEQUENCE [LARGE SCALE GENOMIC DNA]</scope>
    <source>
        <strain evidence="3 4">ATCC 200175</strain>
    </source>
</reference>
<dbReference type="InterPro" id="IPR040976">
    <property type="entry name" value="Pkinase_fungal"/>
</dbReference>
<dbReference type="Gene3D" id="1.10.510.10">
    <property type="entry name" value="Transferase(Phosphotransferase) domain 1"/>
    <property type="match status" value="1"/>
</dbReference>
<sequence>MAIDMELAEEMDGRFVGPMPVEVFLEKYLTSTVKIEDQPVVPRGAFSRVATVGDEKQMYGQFMQVISPWITGLKAVDASASVATKYCAFKPYVSLFDKGYVPIKNRADFSAMEMFIEFKKSGEDAPFTDPPDEAAIENGSFESLSTKAKEIRGQLTSYAIAHHAHQFRHFSFSVFVFGTQARFIRWDPSAVVVTEQFDYNEKPEIMAKFFWQISHLPQALRGRDMSVVPAELEADVEERVRNNLNVKPETPLFRYTVPGLNGYCYGPRPPYPPRSFIGRATRTLPVWFIPPRPTVEQQHIKQETPLKPEEAPACDPRWAIERAAYLKDCWRFTSSLHPMQPEDEIYAMLHDANTPNIPQVVCGGDVGGHGSKTNIHELAGAPWLCVKLKITPFVHYRLVLDVVGRPLTSFKCTKELVTGILGAMKAHWFAYNIVKLLHRDISPGNIILTDDGKGLLIDWELAKKVDENAPRRRERTGTWQFMSAVLLRNPGMKHTLQDDIESFLHVLVWASIKCVPATDVYSPEERGSDLRRIFDAIDFVKDGAVIGGNTKEDVLGCGSYPPIKFKPKQPSPLFRLLRDLASPFKSRYIAKPPTEEERALVEREGDWTDKEFRRLSDKVSQYDEDMTILKTSEWFIETLERALQTEGWRSDDKAQKGLGLDTQTSGLYTDAQRSRKSGQLLSSQSQCEDSKSMAGAGSLKREASASPSPEGPTKRPRVDMGIEL</sequence>
<feature type="compositionally biased region" description="Basic and acidic residues" evidence="1">
    <location>
        <begin position="712"/>
        <end position="724"/>
    </location>
</feature>
<reference evidence="4" key="2">
    <citation type="submission" date="2015-01" db="EMBL/GenBank/DDBJ databases">
        <title>Evolutionary Origins and Diversification of the Mycorrhizal Mutualists.</title>
        <authorList>
            <consortium name="DOE Joint Genome Institute"/>
            <consortium name="Mycorrhizal Genomics Consortium"/>
            <person name="Kohler A."/>
            <person name="Kuo A."/>
            <person name="Nagy L.G."/>
            <person name="Floudas D."/>
            <person name="Copeland A."/>
            <person name="Barry K.W."/>
            <person name="Cichocki N."/>
            <person name="Veneault-Fourrey C."/>
            <person name="LaButti K."/>
            <person name="Lindquist E.A."/>
            <person name="Lipzen A."/>
            <person name="Lundell T."/>
            <person name="Morin E."/>
            <person name="Murat C."/>
            <person name="Riley R."/>
            <person name="Ohm R."/>
            <person name="Sun H."/>
            <person name="Tunlid A."/>
            <person name="Henrissat B."/>
            <person name="Grigoriev I.V."/>
            <person name="Hibbett D.S."/>
            <person name="Martin F."/>
        </authorList>
    </citation>
    <scope>NUCLEOTIDE SEQUENCE [LARGE SCALE GENOMIC DNA]</scope>
    <source>
        <strain evidence="4">ATCC 200175</strain>
    </source>
</reference>
<dbReference type="InterPro" id="IPR011009">
    <property type="entry name" value="Kinase-like_dom_sf"/>
</dbReference>
<dbReference type="HOGENOM" id="CLU_006410_5_0_1"/>
<proteinExistence type="predicted"/>
<feature type="compositionally biased region" description="Polar residues" evidence="1">
    <location>
        <begin position="677"/>
        <end position="687"/>
    </location>
</feature>
<evidence type="ECO:0000313" key="3">
    <source>
        <dbReference type="EMBL" id="KIJ10162.1"/>
    </source>
</evidence>
<dbReference type="Proteomes" id="UP000053647">
    <property type="component" value="Unassembled WGS sequence"/>
</dbReference>
<protein>
    <recommendedName>
        <fullName evidence="2">Fungal-type protein kinase domain-containing protein</fullName>
    </recommendedName>
</protein>